<dbReference type="Proteomes" id="UP000645828">
    <property type="component" value="Unassembled WGS sequence"/>
</dbReference>
<organism evidence="2 3">
    <name type="scientific">Nyctereutes procyonoides</name>
    <name type="common">Raccoon dog</name>
    <name type="synonym">Canis procyonoides</name>
    <dbReference type="NCBI Taxonomy" id="34880"/>
    <lineage>
        <taxon>Eukaryota</taxon>
        <taxon>Metazoa</taxon>
        <taxon>Chordata</taxon>
        <taxon>Craniata</taxon>
        <taxon>Vertebrata</taxon>
        <taxon>Euteleostomi</taxon>
        <taxon>Mammalia</taxon>
        <taxon>Eutheria</taxon>
        <taxon>Laurasiatheria</taxon>
        <taxon>Carnivora</taxon>
        <taxon>Caniformia</taxon>
        <taxon>Canidae</taxon>
        <taxon>Nyctereutes</taxon>
    </lineage>
</organism>
<comment type="caution">
    <text evidence="2">The sequence shown here is derived from an EMBL/GenBank/DDBJ whole genome shotgun (WGS) entry which is preliminary data.</text>
</comment>
<gene>
    <name evidence="2" type="ORF">NYPRO_LOCUS16474</name>
</gene>
<dbReference type="AlphaFoldDB" id="A0A811Z5X7"/>
<accession>A0A811Z5X7</accession>
<reference evidence="2" key="1">
    <citation type="submission" date="2020-12" db="EMBL/GenBank/DDBJ databases">
        <authorList>
            <consortium name="Molecular Ecology Group"/>
        </authorList>
    </citation>
    <scope>NUCLEOTIDE SEQUENCE</scope>
    <source>
        <strain evidence="2">TBG_1078</strain>
    </source>
</reference>
<keyword evidence="3" id="KW-1185">Reference proteome</keyword>
<feature type="compositionally biased region" description="Basic and acidic residues" evidence="1">
    <location>
        <begin position="58"/>
        <end position="94"/>
    </location>
</feature>
<protein>
    <submittedName>
        <fullName evidence="2">(raccoon dog) hypothetical protein</fullName>
    </submittedName>
</protein>
<feature type="region of interest" description="Disordered" evidence="1">
    <location>
        <begin position="132"/>
        <end position="153"/>
    </location>
</feature>
<name>A0A811Z5X7_NYCPR</name>
<feature type="region of interest" description="Disordered" evidence="1">
    <location>
        <begin position="31"/>
        <end position="118"/>
    </location>
</feature>
<dbReference type="EMBL" id="CAJHUB010000755">
    <property type="protein sequence ID" value="CAD7683682.1"/>
    <property type="molecule type" value="Genomic_DNA"/>
</dbReference>
<evidence type="ECO:0000313" key="2">
    <source>
        <dbReference type="EMBL" id="CAD7683682.1"/>
    </source>
</evidence>
<proteinExistence type="predicted"/>
<evidence type="ECO:0000313" key="3">
    <source>
        <dbReference type="Proteomes" id="UP000645828"/>
    </source>
</evidence>
<feature type="compositionally biased region" description="Polar residues" evidence="1">
    <location>
        <begin position="31"/>
        <end position="44"/>
    </location>
</feature>
<evidence type="ECO:0000256" key="1">
    <source>
        <dbReference type="SAM" id="MobiDB-lite"/>
    </source>
</evidence>
<sequence length="194" mass="21189">MSPSWPQRVSLPEMVLCGGLSFMAALQISKENPSQEDITMTAPRTHSEAKKKKKKDPKKPSEVKKNPPAPTHEKAPEKGSDTKDRGKRVRETRPQEPSPVSKGPARSQRKTRAQSQSLRLIVLIEVTAQVAGEGPKARATAPPKGKEPKMVPIPLARKIEAWKGPEGSPRPPHPKYAGRAPGLIGLSICLRLRS</sequence>